<dbReference type="Proteomes" id="UP001597261">
    <property type="component" value="Unassembled WGS sequence"/>
</dbReference>
<gene>
    <name evidence="1" type="ORF">ACFSL4_01480</name>
</gene>
<keyword evidence="2" id="KW-1185">Reference proteome</keyword>
<name>A0ABW4IJL2_9ACTN</name>
<evidence type="ECO:0000313" key="1">
    <source>
        <dbReference type="EMBL" id="MFD1656937.1"/>
    </source>
</evidence>
<accession>A0ABW4IJL2</accession>
<protein>
    <recommendedName>
        <fullName evidence="3">DNA-binding protein</fullName>
    </recommendedName>
</protein>
<sequence>MPTLKFEPKVSASAQEALEPYVRPLYDRPGLRLMFIGELTTTERTEPSPGSEKTPAVKVRITSLEIPNQDQEGFVREAQRALFLQRTARGTLDDATGQLELSPDTLRLVAGQLHAMEVARLRAALEHWAGYARRATHATGLVTSEILHELATVADGLTAALTGARPDDD</sequence>
<proteinExistence type="predicted"/>
<organism evidence="1 2">
    <name type="scientific">Streptomyces caeni</name>
    <dbReference type="NCBI Taxonomy" id="2307231"/>
    <lineage>
        <taxon>Bacteria</taxon>
        <taxon>Bacillati</taxon>
        <taxon>Actinomycetota</taxon>
        <taxon>Actinomycetes</taxon>
        <taxon>Kitasatosporales</taxon>
        <taxon>Streptomycetaceae</taxon>
        <taxon>Streptomyces</taxon>
    </lineage>
</organism>
<dbReference type="RefSeq" id="WP_381077283.1">
    <property type="nucleotide sequence ID" value="NZ_JBHUDX010000004.1"/>
</dbReference>
<dbReference type="EMBL" id="JBHUDX010000004">
    <property type="protein sequence ID" value="MFD1656937.1"/>
    <property type="molecule type" value="Genomic_DNA"/>
</dbReference>
<evidence type="ECO:0000313" key="2">
    <source>
        <dbReference type="Proteomes" id="UP001597261"/>
    </source>
</evidence>
<reference evidence="2" key="1">
    <citation type="journal article" date="2019" name="Int. J. Syst. Evol. Microbiol.">
        <title>The Global Catalogue of Microorganisms (GCM) 10K type strain sequencing project: providing services to taxonomists for standard genome sequencing and annotation.</title>
        <authorList>
            <consortium name="The Broad Institute Genomics Platform"/>
            <consortium name="The Broad Institute Genome Sequencing Center for Infectious Disease"/>
            <person name="Wu L."/>
            <person name="Ma J."/>
        </authorList>
    </citation>
    <scope>NUCLEOTIDE SEQUENCE [LARGE SCALE GENOMIC DNA]</scope>
    <source>
        <strain evidence="2">CGMCC 1.12470</strain>
    </source>
</reference>
<evidence type="ECO:0008006" key="3">
    <source>
        <dbReference type="Google" id="ProtNLM"/>
    </source>
</evidence>
<comment type="caution">
    <text evidence="1">The sequence shown here is derived from an EMBL/GenBank/DDBJ whole genome shotgun (WGS) entry which is preliminary data.</text>
</comment>